<evidence type="ECO:0000256" key="8">
    <source>
        <dbReference type="ARBA" id="ARBA00023016"/>
    </source>
</evidence>
<evidence type="ECO:0000256" key="10">
    <source>
        <dbReference type="ARBA" id="ARBA00023204"/>
    </source>
</evidence>
<keyword evidence="2" id="KW-0547">Nucleotide-binding</keyword>
<evidence type="ECO:0000256" key="7">
    <source>
        <dbReference type="ARBA" id="ARBA00022840"/>
    </source>
</evidence>
<dbReference type="PROSITE" id="PS50162">
    <property type="entry name" value="RECA_2"/>
    <property type="match status" value="1"/>
</dbReference>
<dbReference type="InterPro" id="IPR027417">
    <property type="entry name" value="P-loop_NTPase"/>
</dbReference>
<dbReference type="HAMAP" id="MF_01498">
    <property type="entry name" value="RadA_bact"/>
    <property type="match status" value="1"/>
</dbReference>
<dbReference type="SUPFAM" id="SSF52540">
    <property type="entry name" value="P-loop containing nucleoside triphosphate hydrolases"/>
    <property type="match status" value="1"/>
</dbReference>
<protein>
    <recommendedName>
        <fullName evidence="11">RecA family profile 1 domain-containing protein</fullName>
    </recommendedName>
</protein>
<dbReference type="EMBL" id="UINC01001302">
    <property type="protein sequence ID" value="SUZ77065.1"/>
    <property type="molecule type" value="Genomic_DNA"/>
</dbReference>
<dbReference type="InterPro" id="IPR020568">
    <property type="entry name" value="Ribosomal_Su5_D2-typ_SF"/>
</dbReference>
<dbReference type="GO" id="GO:0008270">
    <property type="term" value="F:zinc ion binding"/>
    <property type="evidence" value="ECO:0007669"/>
    <property type="project" value="UniProtKB-KW"/>
</dbReference>
<dbReference type="PANTHER" id="PTHR32472">
    <property type="entry name" value="DNA REPAIR PROTEIN RADA"/>
    <property type="match status" value="1"/>
</dbReference>
<evidence type="ECO:0000259" key="11">
    <source>
        <dbReference type="PROSITE" id="PS50162"/>
    </source>
</evidence>
<dbReference type="PRINTS" id="PR01874">
    <property type="entry name" value="DNAREPAIRADA"/>
</dbReference>
<accession>A0A381QCL2</accession>
<dbReference type="InterPro" id="IPR004504">
    <property type="entry name" value="DNA_repair_RadA"/>
</dbReference>
<keyword evidence="3" id="KW-0227">DNA damage</keyword>
<feature type="domain" description="RecA family profile 1" evidence="11">
    <location>
        <begin position="65"/>
        <end position="211"/>
    </location>
</feature>
<keyword evidence="4" id="KW-0863">Zinc-finger</keyword>
<dbReference type="SUPFAM" id="SSF54211">
    <property type="entry name" value="Ribosomal protein S5 domain 2-like"/>
    <property type="match status" value="1"/>
</dbReference>
<dbReference type="SMART" id="SM00382">
    <property type="entry name" value="AAA"/>
    <property type="match status" value="1"/>
</dbReference>
<dbReference type="Pfam" id="PF18073">
    <property type="entry name" value="Zn_ribbon_LapB"/>
    <property type="match status" value="1"/>
</dbReference>
<dbReference type="GO" id="GO:0140664">
    <property type="term" value="F:ATP-dependent DNA damage sensor activity"/>
    <property type="evidence" value="ECO:0007669"/>
    <property type="project" value="InterPro"/>
</dbReference>
<dbReference type="InterPro" id="IPR014721">
    <property type="entry name" value="Ribsml_uS5_D2-typ_fold_subgr"/>
</dbReference>
<dbReference type="Pfam" id="PF13541">
    <property type="entry name" value="ChlI"/>
    <property type="match status" value="1"/>
</dbReference>
<dbReference type="GO" id="GO:0005829">
    <property type="term" value="C:cytosol"/>
    <property type="evidence" value="ECO:0007669"/>
    <property type="project" value="TreeGrafter"/>
</dbReference>
<proteinExistence type="inferred from homology"/>
<keyword evidence="9" id="KW-0238">DNA-binding</keyword>
<dbReference type="AlphaFoldDB" id="A0A381QCL2"/>
<keyword evidence="10" id="KW-0234">DNA repair</keyword>
<evidence type="ECO:0000256" key="2">
    <source>
        <dbReference type="ARBA" id="ARBA00022741"/>
    </source>
</evidence>
<evidence type="ECO:0000256" key="5">
    <source>
        <dbReference type="ARBA" id="ARBA00022801"/>
    </source>
</evidence>
<sequence>MTKLKTKIVFLCSACGDDFPKWNGQCPSCKEWGTLSEFKVSSKKKRRKTEIRESKFLPDVLSGAPIERIPTGLKEADRVLGGGLLSGALVLLGGSPGVGKSTLALHICSGIDRKALYISAEESEEQIALRARRLNVKPDHLHLSGENELDGIITHIERISPELVVIDSIQTVMNSSLDSLPGSPSQIRDCGQRLLEISKQKNVTILIVGHVTKDGTIAGPKMLEHMVDTVLYMDGDDRYDHRILRSAKNRFGATHEVGIFNMDSDGLKEVANPSEMFLAERSVNIPGTSIYPSLEGTRPILVEVQALVSNANFGTPQRNVNGFDYKRLGMLIAVLEKRMELAMGAKDVFVNLVGGLRVDDPAADLSIICSTASSTIDNPIEENIVLLGEVGLAGEVRSISRLEHRLTEAETLGFKKAIVPAASVNDKVKKIKIDLHPVKFVKDAFKILF</sequence>
<keyword evidence="1" id="KW-0479">Metal-binding</keyword>
<dbReference type="GO" id="GO:0016787">
    <property type="term" value="F:hydrolase activity"/>
    <property type="evidence" value="ECO:0007669"/>
    <property type="project" value="UniProtKB-KW"/>
</dbReference>
<evidence type="ECO:0000256" key="9">
    <source>
        <dbReference type="ARBA" id="ARBA00023125"/>
    </source>
</evidence>
<dbReference type="FunFam" id="3.40.50.300:FF:000050">
    <property type="entry name" value="DNA repair protein RadA"/>
    <property type="match status" value="1"/>
</dbReference>
<evidence type="ECO:0000256" key="4">
    <source>
        <dbReference type="ARBA" id="ARBA00022771"/>
    </source>
</evidence>
<reference evidence="12" key="1">
    <citation type="submission" date="2018-05" db="EMBL/GenBank/DDBJ databases">
        <authorList>
            <person name="Lanie J.A."/>
            <person name="Ng W.-L."/>
            <person name="Kazmierczak K.M."/>
            <person name="Andrzejewski T.M."/>
            <person name="Davidsen T.M."/>
            <person name="Wayne K.J."/>
            <person name="Tettelin H."/>
            <person name="Glass J.I."/>
            <person name="Rusch D."/>
            <person name="Podicherti R."/>
            <person name="Tsui H.-C.T."/>
            <person name="Winkler M.E."/>
        </authorList>
    </citation>
    <scope>NUCLEOTIDE SEQUENCE</scope>
</reference>
<keyword evidence="7" id="KW-0067">ATP-binding</keyword>
<dbReference type="GO" id="GO:0003684">
    <property type="term" value="F:damaged DNA binding"/>
    <property type="evidence" value="ECO:0007669"/>
    <property type="project" value="InterPro"/>
</dbReference>
<dbReference type="InterPro" id="IPR020588">
    <property type="entry name" value="RecA_ATP-bd"/>
</dbReference>
<dbReference type="GO" id="GO:0005524">
    <property type="term" value="F:ATP binding"/>
    <property type="evidence" value="ECO:0007669"/>
    <property type="project" value="UniProtKB-KW"/>
</dbReference>
<dbReference type="Gene3D" id="3.30.230.10">
    <property type="match status" value="1"/>
</dbReference>
<dbReference type="Gene3D" id="3.40.50.300">
    <property type="entry name" value="P-loop containing nucleotide triphosphate hydrolases"/>
    <property type="match status" value="1"/>
</dbReference>
<dbReference type="PANTHER" id="PTHR32472:SF10">
    <property type="entry name" value="DNA REPAIR PROTEIN RADA-LIKE PROTEIN"/>
    <property type="match status" value="1"/>
</dbReference>
<evidence type="ECO:0000313" key="12">
    <source>
        <dbReference type="EMBL" id="SUZ77065.1"/>
    </source>
</evidence>
<dbReference type="InterPro" id="IPR003593">
    <property type="entry name" value="AAA+_ATPase"/>
</dbReference>
<dbReference type="Pfam" id="PF13481">
    <property type="entry name" value="AAA_25"/>
    <property type="match status" value="1"/>
</dbReference>
<dbReference type="InterPro" id="IPR041166">
    <property type="entry name" value="Rubredoxin_2"/>
</dbReference>
<gene>
    <name evidence="12" type="ORF">METZ01_LOCUS29919</name>
</gene>
<dbReference type="NCBIfam" id="TIGR00416">
    <property type="entry name" value="sms"/>
    <property type="match status" value="1"/>
</dbReference>
<evidence type="ECO:0000256" key="6">
    <source>
        <dbReference type="ARBA" id="ARBA00022833"/>
    </source>
</evidence>
<name>A0A381QCL2_9ZZZZ</name>
<evidence type="ECO:0000256" key="1">
    <source>
        <dbReference type="ARBA" id="ARBA00022723"/>
    </source>
</evidence>
<evidence type="ECO:0000256" key="3">
    <source>
        <dbReference type="ARBA" id="ARBA00022763"/>
    </source>
</evidence>
<organism evidence="12">
    <name type="scientific">marine metagenome</name>
    <dbReference type="NCBI Taxonomy" id="408172"/>
    <lineage>
        <taxon>unclassified sequences</taxon>
        <taxon>metagenomes</taxon>
        <taxon>ecological metagenomes</taxon>
    </lineage>
</organism>
<keyword evidence="6" id="KW-0862">Zinc</keyword>
<keyword evidence="8" id="KW-0346">Stress response</keyword>
<keyword evidence="5" id="KW-0378">Hydrolase</keyword>
<dbReference type="GO" id="GO:0000725">
    <property type="term" value="P:recombinational repair"/>
    <property type="evidence" value="ECO:0007669"/>
    <property type="project" value="TreeGrafter"/>
</dbReference>